<comment type="caution">
    <text evidence="2">The sequence shown here is derived from an EMBL/GenBank/DDBJ whole genome shotgun (WGS) entry which is preliminary data.</text>
</comment>
<dbReference type="AlphaFoldDB" id="A0ABD3D6E2"/>
<protein>
    <submittedName>
        <fullName evidence="2">Uncharacterized protein</fullName>
    </submittedName>
</protein>
<proteinExistence type="predicted"/>
<reference evidence="3" key="1">
    <citation type="journal article" date="2024" name="IScience">
        <title>Strigolactones Initiate the Formation of Haustorium-like Structures in Castilleja.</title>
        <authorList>
            <person name="Buerger M."/>
            <person name="Peterson D."/>
            <person name="Chory J."/>
        </authorList>
    </citation>
    <scope>NUCLEOTIDE SEQUENCE [LARGE SCALE GENOMIC DNA]</scope>
</reference>
<name>A0ABD3D6E2_9LAMI</name>
<feature type="region of interest" description="Disordered" evidence="1">
    <location>
        <begin position="118"/>
        <end position="138"/>
    </location>
</feature>
<keyword evidence="3" id="KW-1185">Reference proteome</keyword>
<evidence type="ECO:0000313" key="3">
    <source>
        <dbReference type="Proteomes" id="UP001632038"/>
    </source>
</evidence>
<gene>
    <name evidence="2" type="ORF">CASFOL_018577</name>
</gene>
<evidence type="ECO:0000313" key="2">
    <source>
        <dbReference type="EMBL" id="KAL3637409.1"/>
    </source>
</evidence>
<evidence type="ECO:0000256" key="1">
    <source>
        <dbReference type="SAM" id="MobiDB-lite"/>
    </source>
</evidence>
<accession>A0ABD3D6E2</accession>
<dbReference type="EMBL" id="JAVIJP010000025">
    <property type="protein sequence ID" value="KAL3637409.1"/>
    <property type="molecule type" value="Genomic_DNA"/>
</dbReference>
<feature type="compositionally biased region" description="Basic and acidic residues" evidence="1">
    <location>
        <begin position="118"/>
        <end position="131"/>
    </location>
</feature>
<dbReference type="Proteomes" id="UP001632038">
    <property type="component" value="Unassembled WGS sequence"/>
</dbReference>
<organism evidence="2 3">
    <name type="scientific">Castilleja foliolosa</name>
    <dbReference type="NCBI Taxonomy" id="1961234"/>
    <lineage>
        <taxon>Eukaryota</taxon>
        <taxon>Viridiplantae</taxon>
        <taxon>Streptophyta</taxon>
        <taxon>Embryophyta</taxon>
        <taxon>Tracheophyta</taxon>
        <taxon>Spermatophyta</taxon>
        <taxon>Magnoliopsida</taxon>
        <taxon>eudicotyledons</taxon>
        <taxon>Gunneridae</taxon>
        <taxon>Pentapetalae</taxon>
        <taxon>asterids</taxon>
        <taxon>lamiids</taxon>
        <taxon>Lamiales</taxon>
        <taxon>Orobanchaceae</taxon>
        <taxon>Pedicularideae</taxon>
        <taxon>Castillejinae</taxon>
        <taxon>Castilleja</taxon>
    </lineage>
</organism>
<sequence length="138" mass="16254">MEDNVLLIECKKEPWIGTLTSYPRMRGTKMRGTKCGMVMRLWTNPTWMIDFMVKPWLLCHLMLSHDQLVLVGGTEMLIGDLEVPACTKAFSKTQRERKERSEDNASVLLDDMKRRREDEFQDRKRDERDSVSVKSRMI</sequence>